<keyword evidence="1" id="KW-0472">Membrane</keyword>
<keyword evidence="1" id="KW-1133">Transmembrane helix</keyword>
<evidence type="ECO:0000313" key="3">
    <source>
        <dbReference type="Proteomes" id="UP000198510"/>
    </source>
</evidence>
<proteinExistence type="predicted"/>
<organism evidence="2 3">
    <name type="scientific">Catalinimonas alkaloidigena</name>
    <dbReference type="NCBI Taxonomy" id="1075417"/>
    <lineage>
        <taxon>Bacteria</taxon>
        <taxon>Pseudomonadati</taxon>
        <taxon>Bacteroidota</taxon>
        <taxon>Cytophagia</taxon>
        <taxon>Cytophagales</taxon>
        <taxon>Catalimonadaceae</taxon>
        <taxon>Catalinimonas</taxon>
    </lineage>
</organism>
<evidence type="ECO:0000313" key="2">
    <source>
        <dbReference type="EMBL" id="SDM68568.1"/>
    </source>
</evidence>
<dbReference type="EMBL" id="FNFO01000019">
    <property type="protein sequence ID" value="SDM68568.1"/>
    <property type="molecule type" value="Genomic_DNA"/>
</dbReference>
<reference evidence="2 3" key="1">
    <citation type="submission" date="2016-10" db="EMBL/GenBank/DDBJ databases">
        <authorList>
            <person name="de Groot N.N."/>
        </authorList>
    </citation>
    <scope>NUCLEOTIDE SEQUENCE [LARGE SCALE GENOMIC DNA]</scope>
    <source>
        <strain evidence="2 3">DSM 25186</strain>
    </source>
</reference>
<keyword evidence="1" id="KW-0812">Transmembrane</keyword>
<dbReference type="Proteomes" id="UP000198510">
    <property type="component" value="Unassembled WGS sequence"/>
</dbReference>
<gene>
    <name evidence="2" type="ORF">SAMN05421823_11953</name>
</gene>
<dbReference type="AlphaFoldDB" id="A0A1G9V8N2"/>
<sequence length="36" mass="3943">MNEKVKSALIMAAVVLVVLAIYDVFVKEHLAKKISA</sequence>
<accession>A0A1G9V8N2</accession>
<evidence type="ECO:0000256" key="1">
    <source>
        <dbReference type="SAM" id="Phobius"/>
    </source>
</evidence>
<protein>
    <submittedName>
        <fullName evidence="2">Uncharacterized protein</fullName>
    </submittedName>
</protein>
<name>A0A1G9V8N2_9BACT</name>
<feature type="transmembrane region" description="Helical" evidence="1">
    <location>
        <begin position="6"/>
        <end position="25"/>
    </location>
</feature>
<keyword evidence="3" id="KW-1185">Reference proteome</keyword>